<feature type="region of interest" description="Disordered" evidence="1">
    <location>
        <begin position="122"/>
        <end position="146"/>
    </location>
</feature>
<proteinExistence type="predicted"/>
<feature type="non-terminal residue" evidence="2">
    <location>
        <position position="146"/>
    </location>
</feature>
<name>A0A0L6VN67_9BASI</name>
<feature type="non-terminal residue" evidence="2">
    <location>
        <position position="1"/>
    </location>
</feature>
<keyword evidence="3" id="KW-1185">Reference proteome</keyword>
<accession>A0A0L6VN67</accession>
<dbReference type="AlphaFoldDB" id="A0A0L6VN67"/>
<dbReference type="VEuPathDB" id="FungiDB:VP01_13230g1"/>
<protein>
    <submittedName>
        <fullName evidence="2">Uncharacterized protein</fullName>
    </submittedName>
</protein>
<organism evidence="2 3">
    <name type="scientific">Puccinia sorghi</name>
    <dbReference type="NCBI Taxonomy" id="27349"/>
    <lineage>
        <taxon>Eukaryota</taxon>
        <taxon>Fungi</taxon>
        <taxon>Dikarya</taxon>
        <taxon>Basidiomycota</taxon>
        <taxon>Pucciniomycotina</taxon>
        <taxon>Pucciniomycetes</taxon>
        <taxon>Pucciniales</taxon>
        <taxon>Pucciniaceae</taxon>
        <taxon>Puccinia</taxon>
    </lineage>
</organism>
<gene>
    <name evidence="2" type="ORF">VP01_13230g1</name>
</gene>
<evidence type="ECO:0000313" key="2">
    <source>
        <dbReference type="EMBL" id="KNZ62022.1"/>
    </source>
</evidence>
<sequence length="146" mass="16162">EIPRVRSRPTGAKIRPGDYPGVPFSLEAVDQFLSWYEEAEEVEGANGGDMVCQIEKFIPNEEDLRDMEEMVEHPLLLSGVSLRGCPLRSRSGDGSSLLPDLEEIREAVRAKFNMMELMEETLGSTPQAGKTAGGLRRAEPVTQEEV</sequence>
<dbReference type="Proteomes" id="UP000037035">
    <property type="component" value="Unassembled WGS sequence"/>
</dbReference>
<evidence type="ECO:0000256" key="1">
    <source>
        <dbReference type="SAM" id="MobiDB-lite"/>
    </source>
</evidence>
<reference evidence="2 3" key="1">
    <citation type="submission" date="2015-08" db="EMBL/GenBank/DDBJ databases">
        <title>Next Generation Sequencing and Analysis of the Genome of Puccinia sorghi L Schw, the Causal Agent of Maize Common Rust.</title>
        <authorList>
            <person name="Rochi L."/>
            <person name="Burguener G."/>
            <person name="Darino M."/>
            <person name="Turjanski A."/>
            <person name="Kreff E."/>
            <person name="Dieguez M.J."/>
            <person name="Sacco F."/>
        </authorList>
    </citation>
    <scope>NUCLEOTIDE SEQUENCE [LARGE SCALE GENOMIC DNA]</scope>
    <source>
        <strain evidence="2 3">RO10H11247</strain>
    </source>
</reference>
<comment type="caution">
    <text evidence="2">The sequence shown here is derived from an EMBL/GenBank/DDBJ whole genome shotgun (WGS) entry which is preliminary data.</text>
</comment>
<evidence type="ECO:0000313" key="3">
    <source>
        <dbReference type="Proteomes" id="UP000037035"/>
    </source>
</evidence>
<dbReference type="EMBL" id="LAVV01003589">
    <property type="protein sequence ID" value="KNZ62022.1"/>
    <property type="molecule type" value="Genomic_DNA"/>
</dbReference>